<dbReference type="EMBL" id="CP039543">
    <property type="protein sequence ID" value="QJT07686.1"/>
    <property type="molecule type" value="Genomic_DNA"/>
</dbReference>
<dbReference type="OrthoDB" id="5421180at2"/>
<reference evidence="3 4" key="1">
    <citation type="submission" date="2018-06" db="EMBL/GenBank/DDBJ databases">
        <title>Complete genome of Desulfovibrio marinus P48SEP.</title>
        <authorList>
            <person name="Crispim J.S."/>
            <person name="Vidigal P.M.P."/>
            <person name="Silva L.C.F."/>
            <person name="Araujo L.C."/>
            <person name="Laguardia C.N."/>
            <person name="Dias R.S."/>
            <person name="Sousa M.P."/>
            <person name="Paula S.O."/>
            <person name="Silva C."/>
        </authorList>
    </citation>
    <scope>NUCLEOTIDE SEQUENCE [LARGE SCALE GENOMIC DNA]</scope>
    <source>
        <strain evidence="3 4">P48SEP</strain>
    </source>
</reference>
<evidence type="ECO:0000313" key="5">
    <source>
        <dbReference type="Proteomes" id="UP000503251"/>
    </source>
</evidence>
<organism evidence="3 4">
    <name type="scientific">Oceanidesulfovibrio marinus</name>
    <dbReference type="NCBI Taxonomy" id="370038"/>
    <lineage>
        <taxon>Bacteria</taxon>
        <taxon>Pseudomonadati</taxon>
        <taxon>Thermodesulfobacteriota</taxon>
        <taxon>Desulfovibrionia</taxon>
        <taxon>Desulfovibrionales</taxon>
        <taxon>Desulfovibrionaceae</taxon>
        <taxon>Oceanidesulfovibrio</taxon>
    </lineage>
</organism>
<name>A0A6P1ZDC2_9BACT</name>
<keyword evidence="3" id="KW-0808">Transferase</keyword>
<keyword evidence="5" id="KW-1185">Reference proteome</keyword>
<accession>A0A6P1ZDC2</accession>
<dbReference type="EMBL" id="QMIF01000012">
    <property type="protein sequence ID" value="TVM32043.1"/>
    <property type="molecule type" value="Genomic_DNA"/>
</dbReference>
<keyword evidence="3" id="KW-0328">Glycosyltransferase</keyword>
<dbReference type="CDD" id="cd06223">
    <property type="entry name" value="PRTases_typeI"/>
    <property type="match status" value="1"/>
</dbReference>
<reference evidence="2 5" key="2">
    <citation type="submission" date="2019-04" db="EMBL/GenBank/DDBJ databases">
        <title>Isolation and culture of sulfate reducing bacteria from the cold seep of the South China Sea.</title>
        <authorList>
            <person name="Sun C."/>
            <person name="Liu R."/>
        </authorList>
    </citation>
    <scope>NUCLEOTIDE SEQUENCE [LARGE SCALE GENOMIC DNA]</scope>
    <source>
        <strain evidence="2 5">CS1</strain>
    </source>
</reference>
<dbReference type="InterPro" id="IPR029057">
    <property type="entry name" value="PRTase-like"/>
</dbReference>
<evidence type="ECO:0000313" key="3">
    <source>
        <dbReference type="EMBL" id="TVM32043.1"/>
    </source>
</evidence>
<dbReference type="InterPro" id="IPR000836">
    <property type="entry name" value="PRTase_dom"/>
</dbReference>
<protein>
    <submittedName>
        <fullName evidence="3">Phosphoribosyltransferase</fullName>
    </submittedName>
</protein>
<proteinExistence type="predicted"/>
<dbReference type="SUPFAM" id="SSF53271">
    <property type="entry name" value="PRTase-like"/>
    <property type="match status" value="1"/>
</dbReference>
<dbReference type="Proteomes" id="UP000434052">
    <property type="component" value="Unassembled WGS sequence"/>
</dbReference>
<evidence type="ECO:0000313" key="4">
    <source>
        <dbReference type="Proteomes" id="UP000434052"/>
    </source>
</evidence>
<gene>
    <name evidence="3" type="ORF">DQK91_16035</name>
    <name evidence="2" type="ORF">E8L03_01540</name>
</gene>
<evidence type="ECO:0000259" key="1">
    <source>
        <dbReference type="Pfam" id="PF00156"/>
    </source>
</evidence>
<dbReference type="Gene3D" id="3.40.50.2020">
    <property type="match status" value="1"/>
</dbReference>
<dbReference type="GO" id="GO:0016757">
    <property type="term" value="F:glycosyltransferase activity"/>
    <property type="evidence" value="ECO:0007669"/>
    <property type="project" value="UniProtKB-KW"/>
</dbReference>
<evidence type="ECO:0000313" key="2">
    <source>
        <dbReference type="EMBL" id="QJT07686.1"/>
    </source>
</evidence>
<dbReference type="Pfam" id="PF00156">
    <property type="entry name" value="Pribosyltran"/>
    <property type="match status" value="1"/>
</dbReference>
<dbReference type="Proteomes" id="UP000503251">
    <property type="component" value="Chromosome"/>
</dbReference>
<dbReference type="Gene3D" id="3.30.1310.20">
    <property type="entry name" value="PRTase-like"/>
    <property type="match status" value="1"/>
</dbReference>
<dbReference type="AlphaFoldDB" id="A0A6P1ZDC2"/>
<feature type="domain" description="Phosphoribosyltransferase" evidence="1">
    <location>
        <begin position="37"/>
        <end position="181"/>
    </location>
</feature>
<sequence>MVNTTLRREGEVIEVKELRGKHGVFADRHDAGMQLARLLAPEFQDCPDCLILAIPSGGVPVGIAVAETLHLPLELMLVRKIQIPGNTEAGYGAVTLTGEVFYNEALLARLDLDAETKKLGVQTVRDELEERNRVFRDGRPAPDLSGKTVILVDDGLASGFTMLAALAAARNNGASRKIVAVPTAPWRSLAMVSPESDDGIYCANLHGEGSFAVASAYRNWYDLDKDEVVRLLHATTAMAHG</sequence>
<dbReference type="RefSeq" id="WP_144306406.1">
    <property type="nucleotide sequence ID" value="NZ_CP039543.1"/>
</dbReference>